<feature type="transmembrane region" description="Helical" evidence="2">
    <location>
        <begin position="28"/>
        <end position="46"/>
    </location>
</feature>
<keyword evidence="4" id="KW-1185">Reference proteome</keyword>
<feature type="region of interest" description="Disordered" evidence="1">
    <location>
        <begin position="1"/>
        <end position="21"/>
    </location>
</feature>
<accession>M9M1M6</accession>
<reference evidence="3 4" key="1">
    <citation type="submission" date="2012-10" db="EMBL/GenBank/DDBJ databases">
        <title>Draft Genome Sequence of Paenibacillus popilliae ATCC 14706T.</title>
        <authorList>
            <person name="Iiyama K."/>
            <person name="Mori K."/>
            <person name="Mon H."/>
            <person name="Chieda Y."/>
            <person name="Lee J.M."/>
            <person name="Kusakabe T."/>
            <person name="Tashiro K."/>
            <person name="Asano S."/>
            <person name="Yasunaga-Aoki C."/>
            <person name="Shimizu S."/>
        </authorList>
    </citation>
    <scope>NUCLEOTIDE SEQUENCE [LARGE SCALE GENOMIC DNA]</scope>
    <source>
        <strain evidence="3 4">ATCC 14706</strain>
    </source>
</reference>
<keyword evidence="2" id="KW-0472">Membrane</keyword>
<keyword evidence="2" id="KW-1133">Transmembrane helix</keyword>
<dbReference type="EMBL" id="BALG01000149">
    <property type="protein sequence ID" value="GAC42824.1"/>
    <property type="molecule type" value="Genomic_DNA"/>
</dbReference>
<feature type="compositionally biased region" description="Basic residues" evidence="1">
    <location>
        <begin position="1"/>
        <end position="10"/>
    </location>
</feature>
<comment type="caution">
    <text evidence="3">The sequence shown here is derived from an EMBL/GenBank/DDBJ whole genome shotgun (WGS) entry which is preliminary data.</text>
</comment>
<dbReference type="AlphaFoldDB" id="M9M1M6"/>
<name>M9M1M6_PAEPP</name>
<gene>
    <name evidence="3" type="ORF">PPOP_2184</name>
</gene>
<sequence>MAKKKKHRSSQPKEPPQQKDDRVKVREWVLLLTALAQLATAIISLLR</sequence>
<protein>
    <submittedName>
        <fullName evidence="3">Uncharacterized protein</fullName>
    </submittedName>
</protein>
<evidence type="ECO:0000313" key="4">
    <source>
        <dbReference type="Proteomes" id="UP000029453"/>
    </source>
</evidence>
<evidence type="ECO:0000256" key="2">
    <source>
        <dbReference type="SAM" id="Phobius"/>
    </source>
</evidence>
<organism evidence="3 4">
    <name type="scientific">Paenibacillus popilliae ATCC 14706</name>
    <dbReference type="NCBI Taxonomy" id="1212764"/>
    <lineage>
        <taxon>Bacteria</taxon>
        <taxon>Bacillati</taxon>
        <taxon>Bacillota</taxon>
        <taxon>Bacilli</taxon>
        <taxon>Bacillales</taxon>
        <taxon>Paenibacillaceae</taxon>
        <taxon>Paenibacillus</taxon>
    </lineage>
</organism>
<keyword evidence="2" id="KW-0812">Transmembrane</keyword>
<dbReference type="RefSeq" id="WP_006286319.1">
    <property type="nucleotide sequence ID" value="NZ_BALG01000149.1"/>
</dbReference>
<dbReference type="Proteomes" id="UP000029453">
    <property type="component" value="Unassembled WGS sequence"/>
</dbReference>
<evidence type="ECO:0000256" key="1">
    <source>
        <dbReference type="SAM" id="MobiDB-lite"/>
    </source>
</evidence>
<proteinExistence type="predicted"/>
<evidence type="ECO:0000313" key="3">
    <source>
        <dbReference type="EMBL" id="GAC42824.1"/>
    </source>
</evidence>